<dbReference type="RefSeq" id="WP_012163996.1">
    <property type="nucleotide sequence ID" value="NC_009925.1"/>
</dbReference>
<evidence type="ECO:0000259" key="1">
    <source>
        <dbReference type="Pfam" id="PF13524"/>
    </source>
</evidence>
<sequence length="366" mass="42567">MRLTLFWSFYQGYLESFYESHPQLEERTYQYQVNLLLSDYFGWPPALAKKLECLGYEVQILIVNAEPLQYKWAEENGFHFTKNWQYEIAYEQVRQFQPEILWIGSMFNFYGDYLQTLRQICRKVFAWIACPISPSLNLSGIDCVLTSHINFRDSFRRQGQASERLFPAFEPNILNLLDNVKSDIDCSFIGNLTWAHLKRIQVLKQLSKQTPIRIWGNRPTLLSKGLLKKGYIRTLLEANSLRTNIQSSIWGMEMYRILARSCMTVNVHGEVAGGIAGNIRMFEATGVGTLLITENSPNIRELFDPNKEVVVYDTINDLVDKINYYIQYPRQALKIAKAGQLKTLESHTTSYRSEQLAKIFNLYISK</sequence>
<evidence type="ECO:0000313" key="3">
    <source>
        <dbReference type="Proteomes" id="UP000000268"/>
    </source>
</evidence>
<dbReference type="OrthoDB" id="110463at2"/>
<reference evidence="2 3" key="1">
    <citation type="journal article" date="2008" name="Proc. Natl. Acad. Sci. U.S.A.">
        <title>Niche adaptation and genome expansion in the chlorophyll d-producing cyanobacterium Acaryochloris marina.</title>
        <authorList>
            <person name="Swingley W.D."/>
            <person name="Chen M."/>
            <person name="Cheung P.C."/>
            <person name="Conrad A.L."/>
            <person name="Dejesa L.C."/>
            <person name="Hao J."/>
            <person name="Honchak B.M."/>
            <person name="Karbach L.E."/>
            <person name="Kurdoglu A."/>
            <person name="Lahiri S."/>
            <person name="Mastrian S.D."/>
            <person name="Miyashita H."/>
            <person name="Page L."/>
            <person name="Ramakrishna P."/>
            <person name="Satoh S."/>
            <person name="Sattley W.M."/>
            <person name="Shimada Y."/>
            <person name="Taylor H.L."/>
            <person name="Tomo T."/>
            <person name="Tsuchiya T."/>
            <person name="Wang Z.T."/>
            <person name="Raymond J."/>
            <person name="Mimuro M."/>
            <person name="Blankenship R.E."/>
            <person name="Touchman J.W."/>
        </authorList>
    </citation>
    <scope>NUCLEOTIDE SEQUENCE [LARGE SCALE GENOMIC DNA]</scope>
    <source>
        <strain evidence="3">MBIC 11017</strain>
    </source>
</reference>
<dbReference type="InterPro" id="IPR055259">
    <property type="entry name" value="YkvP/CgeB_Glyco_trans-like"/>
</dbReference>
<dbReference type="HOGENOM" id="CLU_044714_0_0_3"/>
<organism evidence="2 3">
    <name type="scientific">Acaryochloris marina (strain MBIC 11017)</name>
    <dbReference type="NCBI Taxonomy" id="329726"/>
    <lineage>
        <taxon>Bacteria</taxon>
        <taxon>Bacillati</taxon>
        <taxon>Cyanobacteriota</taxon>
        <taxon>Cyanophyceae</taxon>
        <taxon>Acaryochloridales</taxon>
        <taxon>Acaryochloridaceae</taxon>
        <taxon>Acaryochloris</taxon>
    </lineage>
</organism>
<dbReference type="STRING" id="329726.AM1_3613"/>
<dbReference type="Pfam" id="PF13524">
    <property type="entry name" value="Glyco_trans_1_2"/>
    <property type="match status" value="1"/>
</dbReference>
<keyword evidence="3" id="KW-1185">Reference proteome</keyword>
<dbReference type="eggNOG" id="COG4641">
    <property type="taxonomic scope" value="Bacteria"/>
</dbReference>
<dbReference type="KEGG" id="amr:AM1_3613"/>
<accession>B0C3A4</accession>
<name>B0C3A4_ACAM1</name>
<dbReference type="AlphaFoldDB" id="B0C3A4"/>
<feature type="domain" description="Spore protein YkvP/CgeB glycosyl transferase-like" evidence="1">
    <location>
        <begin position="201"/>
        <end position="357"/>
    </location>
</feature>
<proteinExistence type="predicted"/>
<dbReference type="EMBL" id="CP000828">
    <property type="protein sequence ID" value="ABW28603.1"/>
    <property type="molecule type" value="Genomic_DNA"/>
</dbReference>
<dbReference type="Gene3D" id="3.40.50.2000">
    <property type="entry name" value="Glycogen Phosphorylase B"/>
    <property type="match status" value="1"/>
</dbReference>
<protein>
    <recommendedName>
        <fullName evidence="1">Spore protein YkvP/CgeB glycosyl transferase-like domain-containing protein</fullName>
    </recommendedName>
</protein>
<dbReference type="Proteomes" id="UP000000268">
    <property type="component" value="Chromosome"/>
</dbReference>
<gene>
    <name evidence="2" type="ordered locus">AM1_3613</name>
</gene>
<evidence type="ECO:0000313" key="2">
    <source>
        <dbReference type="EMBL" id="ABW28603.1"/>
    </source>
</evidence>